<feature type="transmembrane region" description="Helical" evidence="2">
    <location>
        <begin position="218"/>
        <end position="234"/>
    </location>
</feature>
<sequence>MTRSAAERAARRRRLVRALPLLAVVALVVLHVFGYPATRFSNDSYRYARAAYEFLGDSPKAAQDKAVTAYCTDTAKLVQRNRMLDQLAFREPGKQAEYVANCEKKYANGLEPTDPRYEKIFHTRPAYPLMAAPFVALLGAKAGLTAVALGFTALAGLLVYLLLRALRAPPPIAVLGQVLYYVTPLAAWGGRPLTEGPMLALMTALLLAAVWLLQGRVAAGAWLFAGAFALGLGVKYSSFLMAAPFLTLAAVAALVFVPRVRHRGTWWLAGLSAGGTVVALVLSKVLGLPGMGESLQDTFTLHWSRPEIADPWRALARLNLNYWWQWLQKEALAPMLLLLLAIGLWGAWKRSVPVALCVAAMGLVGFGTMAAHPLEVEQDRLYVQVWLVVVIGVPLALDRMWRVALAQGAAAGSVEAALSASEPPAPGPQTPEPPAPGSQTPASQRTG</sequence>
<keyword evidence="2" id="KW-1133">Transmembrane helix</keyword>
<feature type="compositionally biased region" description="Pro residues" evidence="1">
    <location>
        <begin position="423"/>
        <end position="436"/>
    </location>
</feature>
<dbReference type="AlphaFoldDB" id="A0A6G4XJP2"/>
<evidence type="ECO:0000313" key="4">
    <source>
        <dbReference type="Proteomes" id="UP000481109"/>
    </source>
</evidence>
<feature type="transmembrane region" description="Helical" evidence="2">
    <location>
        <begin position="355"/>
        <end position="374"/>
    </location>
</feature>
<evidence type="ECO:0000313" key="3">
    <source>
        <dbReference type="EMBL" id="NGO76851.1"/>
    </source>
</evidence>
<evidence type="ECO:0008006" key="5">
    <source>
        <dbReference type="Google" id="ProtNLM"/>
    </source>
</evidence>
<keyword evidence="2" id="KW-0812">Transmembrane</keyword>
<feature type="transmembrane region" description="Helical" evidence="2">
    <location>
        <begin position="196"/>
        <end position="213"/>
    </location>
</feature>
<feature type="transmembrane region" description="Helical" evidence="2">
    <location>
        <begin position="240"/>
        <end position="257"/>
    </location>
</feature>
<proteinExistence type="predicted"/>
<gene>
    <name evidence="3" type="ORF">G6045_14435</name>
</gene>
<keyword evidence="2" id="KW-0472">Membrane</keyword>
<name>A0A6G4XJP2_9ACTN</name>
<feature type="transmembrane region" description="Helical" evidence="2">
    <location>
        <begin position="264"/>
        <end position="286"/>
    </location>
</feature>
<comment type="caution">
    <text evidence="3">The sequence shown here is derived from an EMBL/GenBank/DDBJ whole genome shotgun (WGS) entry which is preliminary data.</text>
</comment>
<organism evidence="3 4">
    <name type="scientific">Streptomyces mesophilus</name>
    <dbReference type="NCBI Taxonomy" id="1775132"/>
    <lineage>
        <taxon>Bacteria</taxon>
        <taxon>Bacillati</taxon>
        <taxon>Actinomycetota</taxon>
        <taxon>Actinomycetes</taxon>
        <taxon>Kitasatosporales</taxon>
        <taxon>Streptomycetaceae</taxon>
        <taxon>Streptomyces</taxon>
    </lineage>
</organism>
<dbReference type="RefSeq" id="WP_165332344.1">
    <property type="nucleotide sequence ID" value="NZ_JAAKZW010000047.1"/>
</dbReference>
<feature type="transmembrane region" description="Helical" evidence="2">
    <location>
        <begin position="380"/>
        <end position="397"/>
    </location>
</feature>
<dbReference type="EMBL" id="JAAKZW010000047">
    <property type="protein sequence ID" value="NGO76851.1"/>
    <property type="molecule type" value="Genomic_DNA"/>
</dbReference>
<feature type="transmembrane region" description="Helical" evidence="2">
    <location>
        <begin position="331"/>
        <end position="348"/>
    </location>
</feature>
<protein>
    <recommendedName>
        <fullName evidence="5">Glycosyltransferase RgtA/B/C/D-like domain-containing protein</fullName>
    </recommendedName>
</protein>
<evidence type="ECO:0000256" key="1">
    <source>
        <dbReference type="SAM" id="MobiDB-lite"/>
    </source>
</evidence>
<feature type="transmembrane region" description="Helical" evidence="2">
    <location>
        <begin position="134"/>
        <end position="163"/>
    </location>
</feature>
<feature type="region of interest" description="Disordered" evidence="1">
    <location>
        <begin position="416"/>
        <end position="447"/>
    </location>
</feature>
<accession>A0A6G4XJP2</accession>
<evidence type="ECO:0000256" key="2">
    <source>
        <dbReference type="SAM" id="Phobius"/>
    </source>
</evidence>
<keyword evidence="4" id="KW-1185">Reference proteome</keyword>
<dbReference type="Proteomes" id="UP000481109">
    <property type="component" value="Unassembled WGS sequence"/>
</dbReference>
<reference evidence="3 4" key="1">
    <citation type="submission" date="2020-02" db="EMBL/GenBank/DDBJ databases">
        <title>Whole-genome analyses of novel actinobacteria.</title>
        <authorList>
            <person name="Sahin N."/>
            <person name="Tokatli A."/>
        </authorList>
    </citation>
    <scope>NUCLEOTIDE SEQUENCE [LARGE SCALE GENOMIC DNA]</scope>
    <source>
        <strain evidence="3 4">YC504</strain>
    </source>
</reference>
<feature type="transmembrane region" description="Helical" evidence="2">
    <location>
        <begin position="172"/>
        <end position="190"/>
    </location>
</feature>